<dbReference type="InterPro" id="IPR036661">
    <property type="entry name" value="Luciferase-like_sf"/>
</dbReference>
<evidence type="ECO:0000313" key="3">
    <source>
        <dbReference type="EMBL" id="MDK7186406.1"/>
    </source>
</evidence>
<evidence type="ECO:0000313" key="4">
    <source>
        <dbReference type="Proteomes" id="UP001229251"/>
    </source>
</evidence>
<dbReference type="InterPro" id="IPR050766">
    <property type="entry name" value="Bact_Lucif_Oxidored"/>
</dbReference>
<dbReference type="EMBL" id="JASOOE010000001">
    <property type="protein sequence ID" value="MDK7186406.1"/>
    <property type="molecule type" value="Genomic_DNA"/>
</dbReference>
<sequence length="329" mass="36788">MQLGIHDLLPLEQGETTLDRYQKTIEMVQALEKIGYDRYWASEHHGMVNNASSSPEILIAYLAAKTRSIRLGTGGTMIVNYSPLKVAEWFKTLSLLAPGRIDLGIGRAPGADQAGMIALASGNPISFDYLYEKAQVILDYMMDQKPSAFYGQVKAIPEAVGQPAQPWMLGSSGNSAIQTGKMGLGYSFARWFALNVDADVFAQYRKNFKPSDFFSDPRVMVSYLIICADSPEEADYLAKPMEIQRASDLSQPLLSPKAAQEYSFSLKDQALIDSYYQRHFMIKGTPDQVKAILEDEIKEFGIDELMIYSPIPDQKARLRSYELLHQALK</sequence>
<comment type="similarity">
    <text evidence="1">To bacterial alkanal monooxygenase alpha and beta chains.</text>
</comment>
<dbReference type="EC" id="1.-.-.-" evidence="3"/>
<dbReference type="InterPro" id="IPR011251">
    <property type="entry name" value="Luciferase-like_dom"/>
</dbReference>
<evidence type="ECO:0000256" key="1">
    <source>
        <dbReference type="ARBA" id="ARBA00007789"/>
    </source>
</evidence>
<accession>A0AAJ1V2F9</accession>
<keyword evidence="3" id="KW-0560">Oxidoreductase</keyword>
<dbReference type="Proteomes" id="UP001229251">
    <property type="component" value="Unassembled WGS sequence"/>
</dbReference>
<dbReference type="SUPFAM" id="SSF51679">
    <property type="entry name" value="Bacterial luciferase-like"/>
    <property type="match status" value="1"/>
</dbReference>
<evidence type="ECO:0000259" key="2">
    <source>
        <dbReference type="Pfam" id="PF00296"/>
    </source>
</evidence>
<name>A0AAJ1V2F9_9LACT</name>
<feature type="domain" description="Luciferase-like" evidence="2">
    <location>
        <begin position="14"/>
        <end position="303"/>
    </location>
</feature>
<dbReference type="CDD" id="cd00347">
    <property type="entry name" value="Flavin_utilizing_monoxygenases"/>
    <property type="match status" value="1"/>
</dbReference>
<reference evidence="3" key="1">
    <citation type="submission" date="2023-05" db="EMBL/GenBank/DDBJ databases">
        <title>Cataloging the Phylogenetic Diversity of Human Bladder Bacteria.</title>
        <authorList>
            <person name="Du J."/>
        </authorList>
    </citation>
    <scope>NUCLEOTIDE SEQUENCE</scope>
    <source>
        <strain evidence="3">UMB1231</strain>
    </source>
</reference>
<dbReference type="AlphaFoldDB" id="A0AAJ1V2F9"/>
<dbReference type="Gene3D" id="3.20.20.30">
    <property type="entry name" value="Luciferase-like domain"/>
    <property type="match status" value="1"/>
</dbReference>
<gene>
    <name evidence="3" type="ORF">QP433_00245</name>
</gene>
<dbReference type="GO" id="GO:0005829">
    <property type="term" value="C:cytosol"/>
    <property type="evidence" value="ECO:0007669"/>
    <property type="project" value="TreeGrafter"/>
</dbReference>
<comment type="caution">
    <text evidence="3">The sequence shown here is derived from an EMBL/GenBank/DDBJ whole genome shotgun (WGS) entry which is preliminary data.</text>
</comment>
<organism evidence="3 4">
    <name type="scientific">Facklamia hominis</name>
    <dbReference type="NCBI Taxonomy" id="178214"/>
    <lineage>
        <taxon>Bacteria</taxon>
        <taxon>Bacillati</taxon>
        <taxon>Bacillota</taxon>
        <taxon>Bacilli</taxon>
        <taxon>Lactobacillales</taxon>
        <taxon>Aerococcaceae</taxon>
        <taxon>Facklamia</taxon>
    </lineage>
</organism>
<protein>
    <submittedName>
        <fullName evidence="3">LLM class flavin-dependent oxidoreductase</fullName>
        <ecNumber evidence="3">1.-.-.-</ecNumber>
    </submittedName>
</protein>
<dbReference type="RefSeq" id="WP_285065113.1">
    <property type="nucleotide sequence ID" value="NZ_JASOOE010000001.1"/>
</dbReference>
<dbReference type="NCBIfam" id="TIGR03558">
    <property type="entry name" value="oxido_grp_1"/>
    <property type="match status" value="1"/>
</dbReference>
<dbReference type="Pfam" id="PF00296">
    <property type="entry name" value="Bac_luciferase"/>
    <property type="match status" value="1"/>
</dbReference>
<proteinExistence type="predicted"/>
<dbReference type="InterPro" id="IPR019949">
    <property type="entry name" value="CmoO-like"/>
</dbReference>
<dbReference type="PANTHER" id="PTHR30137:SF6">
    <property type="entry name" value="LUCIFERASE-LIKE MONOOXYGENASE"/>
    <property type="match status" value="1"/>
</dbReference>
<dbReference type="GO" id="GO:0016705">
    <property type="term" value="F:oxidoreductase activity, acting on paired donors, with incorporation or reduction of molecular oxygen"/>
    <property type="evidence" value="ECO:0007669"/>
    <property type="project" value="InterPro"/>
</dbReference>
<dbReference type="PANTHER" id="PTHR30137">
    <property type="entry name" value="LUCIFERASE-LIKE MONOOXYGENASE"/>
    <property type="match status" value="1"/>
</dbReference>